<dbReference type="InterPro" id="IPR050396">
    <property type="entry name" value="Glycosyltr_51/Transpeptidase"/>
</dbReference>
<evidence type="ECO:0000256" key="4">
    <source>
        <dbReference type="ARBA" id="ARBA00022670"/>
    </source>
</evidence>
<evidence type="ECO:0000256" key="8">
    <source>
        <dbReference type="ARBA" id="ARBA00022960"/>
    </source>
</evidence>
<keyword evidence="9" id="KW-0573">Peptidoglycan synthesis</keyword>
<evidence type="ECO:0000256" key="2">
    <source>
        <dbReference type="ARBA" id="ARBA00007739"/>
    </source>
</evidence>
<feature type="region of interest" description="Disordered" evidence="14">
    <location>
        <begin position="1"/>
        <end position="236"/>
    </location>
</feature>
<feature type="compositionally biased region" description="Basic and acidic residues" evidence="14">
    <location>
        <begin position="144"/>
        <end position="160"/>
    </location>
</feature>
<evidence type="ECO:0000259" key="15">
    <source>
        <dbReference type="Pfam" id="PF00905"/>
    </source>
</evidence>
<dbReference type="InterPro" id="IPR012338">
    <property type="entry name" value="Beta-lactam/transpept-like"/>
</dbReference>
<dbReference type="EMBL" id="FNAX01000001">
    <property type="protein sequence ID" value="SDE35346.1"/>
    <property type="molecule type" value="Genomic_DNA"/>
</dbReference>
<sequence>MPGIEPMPRSPWAVPVPEPTMDSGEGEERPGRRATPPKRFGQGPAEDPAPGTPEWPNHPERSERTEEWERAEDVERPERPERPEGPEGPEHPDRPHRPVGPRRPIPAASREDSPGARNAGNTGNARDSRARDRDGGEEGEEPDRESGEDAADTRRPDETMALRVPPPPEETMALRRPPSPEETMALRVPPPPDETMALRVFTPPEPEAGSGADEESSDAPRQRGSRRKAKPKASATVPSAVARLLAPLAPLGARLAPYARHFKPVYPRPGRADWRRWLPSWRQWLGAFLIAFGLGTGTLAVAYAATDIPENLNTYATQQDNVYFWADGTPMARTGWVQRQAMPLDDIPADVRWAVLAAENQSFYSDPGISLKGISRALWRTVGKGDTEGGSTITQQYVKNVYLNQNQTVSRKFTEAMISLKLDNQMSKDKILEGYLNTSWFGRGTYGIQRAAQAYYGKDVSKLNASEAAFLACLLKGAGLYDPTLNQTNHARAVDRWNWILDRMVKIGKLSASERATYKTFPEPLKSNPLYDTGEQSDYLVQLAAQYVKKSAHLTDKEFDLGGFQIYTTFDKKREKVLTDTVTKARKKALDEDPKAKRTAHYGAASIASDGRVIAVYGGPDHRTQGYNESNATTVPAGTAFLPFVYAAGLEHGVTRKRDAPRTPVTPESVYDGDDGVPVTTPEGPYWDRSGKKVAAHNDGKKDWGRISLGKALAHSVNTPFMQLGMDTGLDNVRDTAVAAGLLSSSMGAQVPDLSLGSSRPSAIRMASAYATFDAGGRHTEPYSVRRVTHNGSTVPMDRPAVRRAMGADVAGQVTEALTDSFHLAHPTAAAASAKVSGKAGTTEDDTASWYVGTDKEISTAVVVYRMDLAKSLEPLPLKGLAGTAADGVPYGIWSRAMAPLG</sequence>
<evidence type="ECO:0000256" key="12">
    <source>
        <dbReference type="ARBA" id="ARBA00034000"/>
    </source>
</evidence>
<comment type="similarity">
    <text evidence="2">In the N-terminal section; belongs to the glycosyltransferase 51 family.</text>
</comment>
<evidence type="ECO:0000256" key="14">
    <source>
        <dbReference type="SAM" id="MobiDB-lite"/>
    </source>
</evidence>
<evidence type="ECO:0000256" key="1">
    <source>
        <dbReference type="ARBA" id="ARBA00007090"/>
    </source>
</evidence>
<evidence type="ECO:0000313" key="17">
    <source>
        <dbReference type="EMBL" id="SDE35346.1"/>
    </source>
</evidence>
<accession>A0A1G7C9F8</accession>
<dbReference type="PANTHER" id="PTHR32282:SF34">
    <property type="entry name" value="PENICILLIN-BINDING PROTEIN 1A"/>
    <property type="match status" value="1"/>
</dbReference>
<evidence type="ECO:0000256" key="7">
    <source>
        <dbReference type="ARBA" id="ARBA00022801"/>
    </source>
</evidence>
<dbReference type="SUPFAM" id="SSF56601">
    <property type="entry name" value="beta-lactamase/transpeptidase-like"/>
    <property type="match status" value="1"/>
</dbReference>
<dbReference type="GO" id="GO:0071555">
    <property type="term" value="P:cell wall organization"/>
    <property type="evidence" value="ECO:0007669"/>
    <property type="project" value="UniProtKB-KW"/>
</dbReference>
<comment type="catalytic activity">
    <reaction evidence="13">
        <text>[GlcNAc-(1-&gt;4)-Mur2Ac(oyl-L-Ala-gamma-D-Glu-L-Lys-D-Ala-D-Ala)](n)-di-trans,octa-cis-undecaprenyl diphosphate + beta-D-GlcNAc-(1-&gt;4)-Mur2Ac(oyl-L-Ala-gamma-D-Glu-L-Lys-D-Ala-D-Ala)-di-trans,octa-cis-undecaprenyl diphosphate = [GlcNAc-(1-&gt;4)-Mur2Ac(oyl-L-Ala-gamma-D-Glu-L-Lys-D-Ala-D-Ala)](n+1)-di-trans,octa-cis-undecaprenyl diphosphate + di-trans,octa-cis-undecaprenyl diphosphate + H(+)</text>
        <dbReference type="Rhea" id="RHEA:23708"/>
        <dbReference type="Rhea" id="RHEA-COMP:9602"/>
        <dbReference type="Rhea" id="RHEA-COMP:9603"/>
        <dbReference type="ChEBI" id="CHEBI:15378"/>
        <dbReference type="ChEBI" id="CHEBI:58405"/>
        <dbReference type="ChEBI" id="CHEBI:60033"/>
        <dbReference type="ChEBI" id="CHEBI:78435"/>
        <dbReference type="EC" id="2.4.99.28"/>
    </reaction>
</comment>
<evidence type="ECO:0000256" key="3">
    <source>
        <dbReference type="ARBA" id="ARBA00022645"/>
    </source>
</evidence>
<dbReference type="PANTHER" id="PTHR32282">
    <property type="entry name" value="BINDING PROTEIN TRANSPEPTIDASE, PUTATIVE-RELATED"/>
    <property type="match status" value="1"/>
</dbReference>
<dbReference type="AlphaFoldDB" id="A0A1G7C9F8"/>
<gene>
    <name evidence="17" type="ORF">SAMN05216260_101411</name>
</gene>
<keyword evidence="6" id="KW-0808">Transferase</keyword>
<dbReference type="FunFam" id="1.10.3810.10:FF:000001">
    <property type="entry name" value="Penicillin-binding protein 1A"/>
    <property type="match status" value="1"/>
</dbReference>
<feature type="compositionally biased region" description="Basic and acidic residues" evidence="14">
    <location>
        <begin position="126"/>
        <end position="136"/>
    </location>
</feature>
<keyword evidence="7" id="KW-0378">Hydrolase</keyword>
<keyword evidence="8" id="KW-0133">Cell shape</keyword>
<dbReference type="GO" id="GO:0008658">
    <property type="term" value="F:penicillin binding"/>
    <property type="evidence" value="ECO:0007669"/>
    <property type="project" value="InterPro"/>
</dbReference>
<dbReference type="Gene3D" id="1.10.3810.10">
    <property type="entry name" value="Biosynthetic peptidoglycan transglycosylase-like"/>
    <property type="match status" value="1"/>
</dbReference>
<feature type="region of interest" description="Disordered" evidence="14">
    <location>
        <begin position="657"/>
        <end position="699"/>
    </location>
</feature>
<feature type="domain" description="Penicillin-binding protein transpeptidase" evidence="15">
    <location>
        <begin position="682"/>
        <end position="857"/>
    </location>
</feature>
<evidence type="ECO:0000256" key="13">
    <source>
        <dbReference type="ARBA" id="ARBA00049902"/>
    </source>
</evidence>
<name>A0A1G7C9F8_9ACTN</name>
<dbReference type="GO" id="GO:0008955">
    <property type="term" value="F:peptidoglycan glycosyltransferase activity"/>
    <property type="evidence" value="ECO:0007669"/>
    <property type="project" value="UniProtKB-EC"/>
</dbReference>
<evidence type="ECO:0000256" key="5">
    <source>
        <dbReference type="ARBA" id="ARBA00022676"/>
    </source>
</evidence>
<proteinExistence type="inferred from homology"/>
<evidence type="ECO:0000259" key="16">
    <source>
        <dbReference type="Pfam" id="PF00912"/>
    </source>
</evidence>
<keyword evidence="10" id="KW-0511">Multifunctional enzyme</keyword>
<feature type="domain" description="Glycosyl transferase family 51" evidence="16">
    <location>
        <begin position="328"/>
        <end position="504"/>
    </location>
</feature>
<dbReference type="InterPro" id="IPR001460">
    <property type="entry name" value="PCN-bd_Tpept"/>
</dbReference>
<dbReference type="Gene3D" id="3.40.710.10">
    <property type="entry name" value="DD-peptidase/beta-lactamase superfamily"/>
    <property type="match status" value="1"/>
</dbReference>
<dbReference type="SUPFAM" id="SSF53955">
    <property type="entry name" value="Lysozyme-like"/>
    <property type="match status" value="1"/>
</dbReference>
<dbReference type="GO" id="GO:0006508">
    <property type="term" value="P:proteolysis"/>
    <property type="evidence" value="ECO:0007669"/>
    <property type="project" value="UniProtKB-KW"/>
</dbReference>
<evidence type="ECO:0000256" key="6">
    <source>
        <dbReference type="ARBA" id="ARBA00022679"/>
    </source>
</evidence>
<evidence type="ECO:0000256" key="11">
    <source>
        <dbReference type="ARBA" id="ARBA00023316"/>
    </source>
</evidence>
<keyword evidence="11" id="KW-0961">Cell wall biogenesis/degradation</keyword>
<dbReference type="InterPro" id="IPR023346">
    <property type="entry name" value="Lysozyme-like_dom_sf"/>
</dbReference>
<keyword evidence="4" id="KW-0645">Protease</keyword>
<evidence type="ECO:0000256" key="10">
    <source>
        <dbReference type="ARBA" id="ARBA00023268"/>
    </source>
</evidence>
<comment type="similarity">
    <text evidence="1">In the C-terminal section; belongs to the transpeptidase family.</text>
</comment>
<dbReference type="GO" id="GO:0009002">
    <property type="term" value="F:serine-type D-Ala-D-Ala carboxypeptidase activity"/>
    <property type="evidence" value="ECO:0007669"/>
    <property type="project" value="UniProtKB-EC"/>
</dbReference>
<dbReference type="Pfam" id="PF00912">
    <property type="entry name" value="Transgly"/>
    <property type="match status" value="1"/>
</dbReference>
<dbReference type="GO" id="GO:0008360">
    <property type="term" value="P:regulation of cell shape"/>
    <property type="evidence" value="ECO:0007669"/>
    <property type="project" value="UniProtKB-KW"/>
</dbReference>
<organism evidence="17 18">
    <name type="scientific">Streptomyces griseoaurantiacus</name>
    <dbReference type="NCBI Taxonomy" id="68213"/>
    <lineage>
        <taxon>Bacteria</taxon>
        <taxon>Bacillati</taxon>
        <taxon>Actinomycetota</taxon>
        <taxon>Actinomycetes</taxon>
        <taxon>Kitasatosporales</taxon>
        <taxon>Streptomycetaceae</taxon>
        <taxon>Streptomyces</taxon>
        <taxon>Streptomyces aurantiacus group</taxon>
    </lineage>
</organism>
<dbReference type="InterPro" id="IPR001264">
    <property type="entry name" value="Glyco_trans_51"/>
</dbReference>
<evidence type="ECO:0000256" key="9">
    <source>
        <dbReference type="ARBA" id="ARBA00022984"/>
    </source>
</evidence>
<keyword evidence="3 17" id="KW-0121">Carboxypeptidase</keyword>
<evidence type="ECO:0000313" key="18">
    <source>
        <dbReference type="Proteomes" id="UP000198614"/>
    </source>
</evidence>
<reference evidence="17 18" key="1">
    <citation type="submission" date="2016-10" db="EMBL/GenBank/DDBJ databases">
        <authorList>
            <person name="de Groot N.N."/>
        </authorList>
    </citation>
    <scope>NUCLEOTIDE SEQUENCE [LARGE SCALE GENOMIC DNA]</scope>
    <source>
        <strain evidence="17 18">CGMCC 4.1859</strain>
    </source>
</reference>
<protein>
    <submittedName>
        <fullName evidence="17">Membrane carboxypeptidase (Penicillin-binding protein)</fullName>
    </submittedName>
</protein>
<dbReference type="GO" id="GO:0030288">
    <property type="term" value="C:outer membrane-bounded periplasmic space"/>
    <property type="evidence" value="ECO:0007669"/>
    <property type="project" value="TreeGrafter"/>
</dbReference>
<dbReference type="InterPro" id="IPR036950">
    <property type="entry name" value="PBP_transglycosylase"/>
</dbReference>
<keyword evidence="5" id="KW-0328">Glycosyltransferase</keyword>
<dbReference type="Pfam" id="PF00905">
    <property type="entry name" value="Transpeptidase"/>
    <property type="match status" value="1"/>
</dbReference>
<feature type="compositionally biased region" description="Basic and acidic residues" evidence="14">
    <location>
        <begin position="57"/>
        <end position="96"/>
    </location>
</feature>
<dbReference type="GO" id="GO:0009252">
    <property type="term" value="P:peptidoglycan biosynthetic process"/>
    <property type="evidence" value="ECO:0007669"/>
    <property type="project" value="UniProtKB-KW"/>
</dbReference>
<comment type="catalytic activity">
    <reaction evidence="12">
        <text>Preferential cleavage: (Ac)2-L-Lys-D-Ala-|-D-Ala. Also transpeptidation of peptidyl-alanyl moieties that are N-acyl substituents of D-alanine.</text>
        <dbReference type="EC" id="3.4.16.4"/>
    </reaction>
</comment>
<dbReference type="Proteomes" id="UP000198614">
    <property type="component" value="Unassembled WGS sequence"/>
</dbReference>